<sequence>MPRYYVNNNAQSNGDHEVHKEDCFYLQFVISKKDLGYHTTCETAVRKAKETYAKADGCKTCSEECHRR</sequence>
<reference evidence="1" key="1">
    <citation type="submission" date="2022-04" db="EMBL/GenBank/DDBJ databases">
        <authorList>
            <person name="Ren T."/>
        </authorList>
    </citation>
    <scope>NUCLEOTIDE SEQUENCE</scope>
    <source>
        <strain evidence="1">F63249</strain>
    </source>
</reference>
<protein>
    <submittedName>
        <fullName evidence="1">Uncharacterized protein</fullName>
    </submittedName>
</protein>
<comment type="caution">
    <text evidence="1">The sequence shown here is derived from an EMBL/GenBank/DDBJ whole genome shotgun (WGS) entry which is preliminary data.</text>
</comment>
<dbReference type="EMBL" id="JALPQF010000008">
    <property type="protein sequence ID" value="MCK8480925.1"/>
    <property type="molecule type" value="Genomic_DNA"/>
</dbReference>
<accession>A0ABT0HAQ4</accession>
<dbReference type="Proteomes" id="UP001203687">
    <property type="component" value="Unassembled WGS sequence"/>
</dbReference>
<proteinExistence type="predicted"/>
<organism evidence="1 2">
    <name type="scientific">Psychroserpens algicola</name>
    <dbReference type="NCBI Taxonomy" id="1719034"/>
    <lineage>
        <taxon>Bacteria</taxon>
        <taxon>Pseudomonadati</taxon>
        <taxon>Bacteroidota</taxon>
        <taxon>Flavobacteriia</taxon>
        <taxon>Flavobacteriales</taxon>
        <taxon>Flavobacteriaceae</taxon>
        <taxon>Psychroserpens</taxon>
    </lineage>
</organism>
<name>A0ABT0HAQ4_9FLAO</name>
<evidence type="ECO:0000313" key="1">
    <source>
        <dbReference type="EMBL" id="MCK8480925.1"/>
    </source>
</evidence>
<evidence type="ECO:0000313" key="2">
    <source>
        <dbReference type="Proteomes" id="UP001203687"/>
    </source>
</evidence>
<dbReference type="RefSeq" id="WP_248412949.1">
    <property type="nucleotide sequence ID" value="NZ_JALPQF010000008.1"/>
</dbReference>
<gene>
    <name evidence="1" type="ORF">MUY34_09840</name>
</gene>
<keyword evidence="2" id="KW-1185">Reference proteome</keyword>